<proteinExistence type="predicted"/>
<reference evidence="5 6" key="1">
    <citation type="submission" date="2018-10" db="EMBL/GenBank/DDBJ databases">
        <title>Sequencing the genomes of 1000 actinobacteria strains.</title>
        <authorList>
            <person name="Klenk H.-P."/>
        </authorList>
    </citation>
    <scope>NUCLEOTIDE SEQUENCE [LARGE SCALE GENOMIC DNA]</scope>
    <source>
        <strain evidence="5 6">DSM 45175</strain>
    </source>
</reference>
<feature type="region of interest" description="Disordered" evidence="3">
    <location>
        <begin position="256"/>
        <end position="289"/>
    </location>
</feature>
<dbReference type="GO" id="GO:0006955">
    <property type="term" value="P:immune response"/>
    <property type="evidence" value="ECO:0007669"/>
    <property type="project" value="InterPro"/>
</dbReference>
<dbReference type="SMART" id="SM00560">
    <property type="entry name" value="LamGL"/>
    <property type="match status" value="2"/>
</dbReference>
<dbReference type="SUPFAM" id="SSF49899">
    <property type="entry name" value="Concanavalin A-like lectins/glucanases"/>
    <property type="match status" value="2"/>
</dbReference>
<evidence type="ECO:0000313" key="5">
    <source>
        <dbReference type="EMBL" id="RKR86710.1"/>
    </source>
</evidence>
<dbReference type="InterPro" id="IPR013320">
    <property type="entry name" value="ConA-like_dom_sf"/>
</dbReference>
<keyword evidence="6" id="KW-1185">Reference proteome</keyword>
<dbReference type="PANTHER" id="PTHR46943">
    <property type="entry name" value="PENTRAXIN-RELATED PROTEIN PTX3"/>
    <property type="match status" value="1"/>
</dbReference>
<evidence type="ECO:0000256" key="1">
    <source>
        <dbReference type="ARBA" id="ARBA00022729"/>
    </source>
</evidence>
<gene>
    <name evidence="5" type="ORF">BDK92_0973</name>
</gene>
<keyword evidence="5" id="KW-0430">Lectin</keyword>
<dbReference type="Proteomes" id="UP000277671">
    <property type="component" value="Unassembled WGS sequence"/>
</dbReference>
<name>A0A495JCH7_9ACTN</name>
<organism evidence="5 6">
    <name type="scientific">Micromonospora pisi</name>
    <dbReference type="NCBI Taxonomy" id="589240"/>
    <lineage>
        <taxon>Bacteria</taxon>
        <taxon>Bacillati</taxon>
        <taxon>Actinomycetota</taxon>
        <taxon>Actinomycetes</taxon>
        <taxon>Micromonosporales</taxon>
        <taxon>Micromonosporaceae</taxon>
        <taxon>Micromonospora</taxon>
    </lineage>
</organism>
<keyword evidence="1" id="KW-0732">Signal</keyword>
<evidence type="ECO:0000313" key="6">
    <source>
        <dbReference type="Proteomes" id="UP000277671"/>
    </source>
</evidence>
<evidence type="ECO:0000256" key="3">
    <source>
        <dbReference type="SAM" id="MobiDB-lite"/>
    </source>
</evidence>
<dbReference type="PANTHER" id="PTHR46943:SF1">
    <property type="entry name" value="PENTRAXIN-RELATED PROTEIN PTX3"/>
    <property type="match status" value="1"/>
</dbReference>
<dbReference type="Gene3D" id="2.60.120.200">
    <property type="match status" value="2"/>
</dbReference>
<dbReference type="InterPro" id="IPR006558">
    <property type="entry name" value="LamG-like"/>
</dbReference>
<dbReference type="InterPro" id="IPR042837">
    <property type="entry name" value="PTX3"/>
</dbReference>
<feature type="domain" description="LamG-like jellyroll fold" evidence="4">
    <location>
        <begin position="817"/>
        <end position="952"/>
    </location>
</feature>
<dbReference type="AlphaFoldDB" id="A0A495JCH7"/>
<accession>A0A495JCH7</accession>
<dbReference type="EMBL" id="RBKT01000001">
    <property type="protein sequence ID" value="RKR86710.1"/>
    <property type="molecule type" value="Genomic_DNA"/>
</dbReference>
<feature type="domain" description="LamG-like jellyroll fold" evidence="4">
    <location>
        <begin position="1029"/>
        <end position="1170"/>
    </location>
</feature>
<keyword evidence="2" id="KW-1015">Disulfide bond</keyword>
<evidence type="ECO:0000259" key="4">
    <source>
        <dbReference type="SMART" id="SM00560"/>
    </source>
</evidence>
<evidence type="ECO:0000256" key="2">
    <source>
        <dbReference type="ARBA" id="ARBA00023157"/>
    </source>
</evidence>
<protein>
    <submittedName>
        <fullName evidence="5">Concanavalin A-like lectin/glucanase superfamily protein</fullName>
    </submittedName>
</protein>
<sequence length="1185" mass="125674">MKKTTMRSSTGEERTVTVGVRRRSRLFTLGLMAGLAGLASTMAYVSGERPAPAASTVAVVEEAPVRDTEAEALVAAASLNQPVEVLAYRSEYRDVFAQPDGTLVANDHARPVRVLQGDTWAPADATLVQRTDGTIAPAAALIDVRFSGGGTTPLAAMDRDDRSMALQWPYSLPTPVLNGDQAVYPEVFPDVDLVVNATIEGFSHVIVLKTPEAANLPELQELELGVSATGLTIQETEDGGVSALDPATSNPVFEADAPLMWDSGDPQGARTAGSDPADDRDHTWGPSDSATVAPIDLSLANGTLTLTPDAAMLADPDTTWPVYLDPVWQSTSKSSWAMVDSGYPSEEYWKFDGKRHERIGLCPESCNSSKVKRVLYTISTPYSGKTILSAEFRVTMQHAWNSTARAASLYLMPKGISASTNWGNQPGGTNWDSGANLLETRSPSSVQSSCTSTNQNAAWNAKEAVQLAATNKWSSVTLGLKATNETNYQHSKRFCDNALLSVHYNRAPLIPNQADLSQSPGGLCVSGTPPYVDTPPRLSAVLRDPDHSSAAAEPVKGEFRVTWTPTGGTLQTRSYTTGLKSSGSRFDYTVPADIPQNVVISWEVRASDNTAWGPWSSDGTRNPCEFVYDRTSPSAPDVDSAQFLPLDAADNGTPDAHQCLTDDDWRGSIGVYSSFTFDSAATDVVEYRYGFNTNPSPTNVVRPATAGGPVTVQWLPDKDGPRSVNVLAVDRAGRSSSIASCTFRVGKRPPTAQWSLSEVAGDRSADDAFGGHDATVGDGVTLGVAGPGGASDTAARLDGTPNGYLTTTGNVLTDTSQSFAVTAWVKVTDTSRRQVAVSQDGSGETGFSLGVENGSWVFRIPVNDVVSLGEWKVTVPGATTGWTHLAAYYDGIQRTMSLRVGDSTPVTAKRGSATKSRGALQLGRRVTKHGYTDHWAGELADVSVFDRLIQSDEVTGLRKTAPRRVAYWQLNTEAGLVSPEYGGGAGLSLGAGTSLFRHPVTAMLGGGHLALNGQPTSYAGTTANADTAGSFTIAARARLNSSCVGAPMTALSLKGAHNSAVVVRCNAEGRWELAVQDSDAVAAEPTVRDTGVAPKTTGKGDHLAVVYNGYTREILLYLNGQVIDAIDLITPFQATGGLQLGRAFVDDAYRENLSGAIDDVRIYDGVADQTLIQRINLATKEQPGL</sequence>
<comment type="caution">
    <text evidence="5">The sequence shown here is derived from an EMBL/GenBank/DDBJ whole genome shotgun (WGS) entry which is preliminary data.</text>
</comment>
<dbReference type="Pfam" id="PF13385">
    <property type="entry name" value="Laminin_G_3"/>
    <property type="match status" value="2"/>
</dbReference>
<dbReference type="GO" id="GO:0030246">
    <property type="term" value="F:carbohydrate binding"/>
    <property type="evidence" value="ECO:0007669"/>
    <property type="project" value="UniProtKB-KW"/>
</dbReference>